<evidence type="ECO:0000256" key="1">
    <source>
        <dbReference type="SAM" id="MobiDB-lite"/>
    </source>
</evidence>
<protein>
    <submittedName>
        <fullName evidence="2">Uncharacterized protein</fullName>
    </submittedName>
</protein>
<name>A0A3G9DK36_9VIRU</name>
<evidence type="ECO:0000313" key="2">
    <source>
        <dbReference type="EMBL" id="BBC20574.1"/>
    </source>
</evidence>
<reference evidence="2" key="1">
    <citation type="submission" date="2017-11" db="EMBL/GenBank/DDBJ databases">
        <title>Genomic Characterization of Novel Picobirnaviruses in Camels.</title>
        <authorList>
            <person name="Teng J.L.L."/>
            <person name="Chan E."/>
            <person name="Wong P.C."/>
            <person name="Wernery U."/>
            <person name="Lau S.K.P."/>
            <person name="Woo P.C.Y."/>
        </authorList>
    </citation>
    <scope>NUCLEOTIDE SEQUENCE</scope>
    <source>
        <strain evidence="2">15C/GpI</strain>
    </source>
</reference>
<proteinExistence type="predicted"/>
<dbReference type="EMBL" id="LC337994">
    <property type="protein sequence ID" value="BBC20574.1"/>
    <property type="molecule type" value="Genomic_RNA"/>
</dbReference>
<feature type="compositionally biased region" description="Basic and acidic residues" evidence="1">
    <location>
        <begin position="12"/>
        <end position="34"/>
    </location>
</feature>
<feature type="compositionally biased region" description="Polar residues" evidence="1">
    <location>
        <begin position="1"/>
        <end position="11"/>
    </location>
</feature>
<organism evidence="2">
    <name type="scientific">Dromedary picobirnavirus</name>
    <dbReference type="NCBI Taxonomy" id="1574421"/>
    <lineage>
        <taxon>Viruses</taxon>
        <taxon>Riboviria</taxon>
        <taxon>Orthornavirae</taxon>
        <taxon>Pisuviricota</taxon>
        <taxon>Duplopiviricetes</taxon>
        <taxon>Durnavirales</taxon>
        <taxon>Picobirnaviridae</taxon>
        <taxon>Orthopicobirnavirus</taxon>
    </lineage>
</organism>
<sequence>MTQMQLQYHTLQETKRSNRAREDDEDVKNRETQRHNVATEGISMNTLSETVRSNRAKEFETNRSNVAKETETNRANLAKETETYRSNVAKERETVRSNMANEALTRSANRNKAAADYLKVAVSAIPGTSVIGRILG</sequence>
<feature type="region of interest" description="Disordered" evidence="1">
    <location>
        <begin position="1"/>
        <end position="37"/>
    </location>
</feature>
<accession>A0A3G9DK36</accession>